<keyword evidence="1" id="KW-1133">Transmembrane helix</keyword>
<dbReference type="Proteomes" id="UP000708208">
    <property type="component" value="Unassembled WGS sequence"/>
</dbReference>
<dbReference type="AlphaFoldDB" id="A0A8J2L7B8"/>
<reference evidence="2" key="1">
    <citation type="submission" date="2021-06" db="EMBL/GenBank/DDBJ databases">
        <authorList>
            <person name="Hodson N. C."/>
            <person name="Mongue J. A."/>
            <person name="Jaron S. K."/>
        </authorList>
    </citation>
    <scope>NUCLEOTIDE SEQUENCE</scope>
</reference>
<keyword evidence="3" id="KW-1185">Reference proteome</keyword>
<name>A0A8J2L7B8_9HEXA</name>
<keyword evidence="1" id="KW-0812">Transmembrane</keyword>
<evidence type="ECO:0000313" key="3">
    <source>
        <dbReference type="Proteomes" id="UP000708208"/>
    </source>
</evidence>
<accession>A0A8J2L7B8</accession>
<feature type="non-terminal residue" evidence="2">
    <location>
        <position position="1"/>
    </location>
</feature>
<proteinExistence type="predicted"/>
<organism evidence="2 3">
    <name type="scientific">Allacma fusca</name>
    <dbReference type="NCBI Taxonomy" id="39272"/>
    <lineage>
        <taxon>Eukaryota</taxon>
        <taxon>Metazoa</taxon>
        <taxon>Ecdysozoa</taxon>
        <taxon>Arthropoda</taxon>
        <taxon>Hexapoda</taxon>
        <taxon>Collembola</taxon>
        <taxon>Symphypleona</taxon>
        <taxon>Sminthuridae</taxon>
        <taxon>Allacma</taxon>
    </lineage>
</organism>
<gene>
    <name evidence="2" type="ORF">AFUS01_LOCUS37396</name>
</gene>
<protein>
    <submittedName>
        <fullName evidence="2">Uncharacterized protein</fullName>
    </submittedName>
</protein>
<evidence type="ECO:0000256" key="1">
    <source>
        <dbReference type="SAM" id="Phobius"/>
    </source>
</evidence>
<feature type="transmembrane region" description="Helical" evidence="1">
    <location>
        <begin position="89"/>
        <end position="112"/>
    </location>
</feature>
<evidence type="ECO:0000313" key="2">
    <source>
        <dbReference type="EMBL" id="CAG7827406.1"/>
    </source>
</evidence>
<sequence>SKSLNLTISEVTESEIYHANTPGKLERFLQKLNTANKKNAIAMGYPPDLFLTHEIELTRAYTRNRISMLLRIQIKEINGIDVLVIIDQTFQLCIVLSGILLVFLILIAVIIASRRATSEQKIL</sequence>
<keyword evidence="1" id="KW-0472">Membrane</keyword>
<dbReference type="EMBL" id="CAJVCH010543391">
    <property type="protein sequence ID" value="CAG7827406.1"/>
    <property type="molecule type" value="Genomic_DNA"/>
</dbReference>
<comment type="caution">
    <text evidence="2">The sequence shown here is derived from an EMBL/GenBank/DDBJ whole genome shotgun (WGS) entry which is preliminary data.</text>
</comment>